<keyword evidence="1" id="KW-0812">Transmembrane</keyword>
<comment type="caution">
    <text evidence="2">The sequence shown here is derived from an EMBL/GenBank/DDBJ whole genome shotgun (WGS) entry which is preliminary data.</text>
</comment>
<dbReference type="RefSeq" id="WP_310420117.1">
    <property type="nucleotide sequence ID" value="NZ_JAVDYC010000001.1"/>
</dbReference>
<reference evidence="2 3" key="1">
    <citation type="submission" date="2023-07" db="EMBL/GenBank/DDBJ databases">
        <title>Sequencing the genomes of 1000 actinobacteria strains.</title>
        <authorList>
            <person name="Klenk H.-P."/>
        </authorList>
    </citation>
    <scope>NUCLEOTIDE SEQUENCE [LARGE SCALE GENOMIC DNA]</scope>
    <source>
        <strain evidence="2 3">DSM 44711</strain>
    </source>
</reference>
<name>A0AAE3ZUY9_9ACTN</name>
<feature type="transmembrane region" description="Helical" evidence="1">
    <location>
        <begin position="17"/>
        <end position="35"/>
    </location>
</feature>
<accession>A0AAE3ZUY9</accession>
<proteinExistence type="predicted"/>
<organism evidence="2 3">
    <name type="scientific">Catenuloplanes niger</name>
    <dbReference type="NCBI Taxonomy" id="587534"/>
    <lineage>
        <taxon>Bacteria</taxon>
        <taxon>Bacillati</taxon>
        <taxon>Actinomycetota</taxon>
        <taxon>Actinomycetes</taxon>
        <taxon>Micromonosporales</taxon>
        <taxon>Micromonosporaceae</taxon>
        <taxon>Catenuloplanes</taxon>
    </lineage>
</organism>
<dbReference type="AlphaFoldDB" id="A0AAE3ZUY9"/>
<evidence type="ECO:0000256" key="1">
    <source>
        <dbReference type="SAM" id="Phobius"/>
    </source>
</evidence>
<gene>
    <name evidence="2" type="ORF">J2S44_005662</name>
</gene>
<protein>
    <submittedName>
        <fullName evidence="2">Uncharacterized protein</fullName>
    </submittedName>
</protein>
<dbReference type="Proteomes" id="UP001183629">
    <property type="component" value="Unassembled WGS sequence"/>
</dbReference>
<evidence type="ECO:0000313" key="2">
    <source>
        <dbReference type="EMBL" id="MDR7325412.1"/>
    </source>
</evidence>
<sequence length="57" mass="5990">MATGIAGQAFRRGALELTFLGLIVALLVVTAGWLAERRRLGAPARPIRVRGPYTAGG</sequence>
<evidence type="ECO:0000313" key="3">
    <source>
        <dbReference type="Proteomes" id="UP001183629"/>
    </source>
</evidence>
<keyword evidence="1" id="KW-1133">Transmembrane helix</keyword>
<dbReference type="EMBL" id="JAVDYC010000001">
    <property type="protein sequence ID" value="MDR7325412.1"/>
    <property type="molecule type" value="Genomic_DNA"/>
</dbReference>
<keyword evidence="3" id="KW-1185">Reference proteome</keyword>
<keyword evidence="1" id="KW-0472">Membrane</keyword>